<evidence type="ECO:0000256" key="1">
    <source>
        <dbReference type="SAM" id="Phobius"/>
    </source>
</evidence>
<reference evidence="2 3" key="1">
    <citation type="journal article" date="2009" name="Appl. Environ. Microbiol.">
        <title>Genomic analysis of 'Elusimicrobium minutum,' the first cultivated representative of the phylum 'Elusimicrobia' (formerly termite group 1).</title>
        <authorList>
            <person name="Herlemann D.P.R."/>
            <person name="Geissinger O."/>
            <person name="Ikeda-Ohtsubo W."/>
            <person name="Kunin V."/>
            <person name="Sun H."/>
            <person name="Lapidus A."/>
            <person name="Hugenholtz P."/>
            <person name="Brune A."/>
        </authorList>
    </citation>
    <scope>NUCLEOTIDE SEQUENCE [LARGE SCALE GENOMIC DNA]</scope>
    <source>
        <strain evidence="2 3">Pei191</strain>
    </source>
</reference>
<organism evidence="2 3">
    <name type="scientific">Elusimicrobium minutum (strain Pei191)</name>
    <dbReference type="NCBI Taxonomy" id="445932"/>
    <lineage>
        <taxon>Bacteria</taxon>
        <taxon>Pseudomonadati</taxon>
        <taxon>Elusimicrobiota</taxon>
        <taxon>Elusimicrobia</taxon>
        <taxon>Elusimicrobiales</taxon>
        <taxon>Elusimicrobiaceae</taxon>
        <taxon>Elusimicrobium</taxon>
    </lineage>
</organism>
<dbReference type="EMBL" id="CP001055">
    <property type="protein sequence ID" value="ACC98921.1"/>
    <property type="molecule type" value="Genomic_DNA"/>
</dbReference>
<evidence type="ECO:0000313" key="2">
    <source>
        <dbReference type="EMBL" id="ACC98921.1"/>
    </source>
</evidence>
<dbReference type="SUPFAM" id="SSF54523">
    <property type="entry name" value="Pili subunits"/>
    <property type="match status" value="1"/>
</dbReference>
<dbReference type="NCBIfam" id="TIGR02532">
    <property type="entry name" value="IV_pilin_GFxxxE"/>
    <property type="match status" value="1"/>
</dbReference>
<dbReference type="InterPro" id="IPR012902">
    <property type="entry name" value="N_methyl_site"/>
</dbReference>
<keyword evidence="1" id="KW-0812">Transmembrane</keyword>
<dbReference type="Gene3D" id="3.30.700.10">
    <property type="entry name" value="Glycoprotein, Type 4 Pilin"/>
    <property type="match status" value="1"/>
</dbReference>
<name>B2KEH5_ELUMP</name>
<keyword evidence="1" id="KW-1133">Transmembrane helix</keyword>
<dbReference type="Proteomes" id="UP000001029">
    <property type="component" value="Chromosome"/>
</dbReference>
<protein>
    <submittedName>
        <fullName evidence="2">PilE-like protein</fullName>
    </submittedName>
</protein>
<dbReference type="InterPro" id="IPR045584">
    <property type="entry name" value="Pilin-like"/>
</dbReference>
<accession>B2KEH5</accession>
<dbReference type="AlphaFoldDB" id="B2KEH5"/>
<dbReference type="HOGENOM" id="CLU_091705_3_0_0"/>
<keyword evidence="3" id="KW-1185">Reference proteome</keyword>
<dbReference type="KEGG" id="emi:Emin_1371"/>
<keyword evidence="1" id="KW-0472">Membrane</keyword>
<dbReference type="PROSITE" id="PS00409">
    <property type="entry name" value="PROKAR_NTER_METHYL"/>
    <property type="match status" value="1"/>
</dbReference>
<evidence type="ECO:0000313" key="3">
    <source>
        <dbReference type="Proteomes" id="UP000001029"/>
    </source>
</evidence>
<feature type="transmembrane region" description="Helical" evidence="1">
    <location>
        <begin position="12"/>
        <end position="32"/>
    </location>
</feature>
<gene>
    <name evidence="2" type="ordered locus">Emin_1371</name>
</gene>
<dbReference type="RefSeq" id="WP_012415536.1">
    <property type="nucleotide sequence ID" value="NC_010644.1"/>
</dbReference>
<dbReference type="Pfam" id="PF07963">
    <property type="entry name" value="N_methyl"/>
    <property type="match status" value="1"/>
</dbReference>
<proteinExistence type="predicted"/>
<sequence length="174" mass="19138">MKANIKKGFTLIELLVVVLIIGILAAIALPQYQKTADKSRLIGLLPLCKAIKDAEERYFLMTGEYTLDFDNLDVEMPSGSSSSTTSRRSYSNGDYFNLVADTPSTTWAVYGRNSKVLKDFLLRVTLDNGKSNGKIYCYAYNENKRAHGVCKSLGGKLSSTGCSSTGPCSYYQIL</sequence>
<dbReference type="STRING" id="445932.Emin_1371"/>